<dbReference type="Gene3D" id="2.60.120.10">
    <property type="entry name" value="Jelly Rolls"/>
    <property type="match status" value="2"/>
</dbReference>
<dbReference type="SMART" id="SM00100">
    <property type="entry name" value="cNMP"/>
    <property type="match status" value="2"/>
</dbReference>
<organism evidence="3 4">
    <name type="scientific">Tetrahymena thermophila (strain SB210)</name>
    <dbReference type="NCBI Taxonomy" id="312017"/>
    <lineage>
        <taxon>Eukaryota</taxon>
        <taxon>Sar</taxon>
        <taxon>Alveolata</taxon>
        <taxon>Ciliophora</taxon>
        <taxon>Intramacronucleata</taxon>
        <taxon>Oligohymenophorea</taxon>
        <taxon>Hymenostomatida</taxon>
        <taxon>Tetrahymenina</taxon>
        <taxon>Tetrahymenidae</taxon>
        <taxon>Tetrahymena</taxon>
    </lineage>
</organism>
<sequence length="847" mass="100285">MESQKKHQQLPQQIKSQIPQNSLLKKLYLQNSIKEKDLNRILYDQESNATAEERIKHIQDSVTKLPQSLLKNHIHIPINIIQIHQQKKNSPNGVPKPKPILTENMQQSMNKIRNALTPLNGDIKFTSASSRLNQSFDAQYGQENAITHFSIDEKKKKSTKELQMQTFYSKPPLSQASRNESSQQMRGRISGLSIQDYKLNEQQFQNGYDISQQPNSKQQKQLDGHQTIKNAYFHNMSYTTRASTARSNTQRLNKQSNQDAPLLFKRRNRGLKQQSLDFYNCNSQQNSFSINNSIEYFSINNEKQSNQSELDNHTFTGSSHPITPYSVDITPIINQQNRPFTSFQTQVLQSQLSLRASTNLRQRKSDCLYYSNDNKPIDVKQMLSKTPNEQIENQELYVQNQGSQQFIEEDVIIDQNQILQETDKVIQSQDYQRQKKKNFERRNGVLNMKKINLNVQYMNKFTSEFLPPWIRKRADFIKVYLQTQISNKLIIPRICLKEINDRYISDLNTLEEYMRKIKQLQDISSDLMKSICQNLKVHIYWEGEKIFSSGDEVKYMFVIFEGQIEEVQDGKQIRLLQEEELYFRDAVIRETKVTNDFIALKQSIIIYLERKDYQEIILNQQERVLNNFKIDIRFQTLFKDFPKETLTKLCDSLQGRLYLKDEIIYEFQDNPNYFYIIYEGQIRCETVFYMLNQNCWPKKNFQKIVDYDYHEYRTFSKTLKNEKILSKGQFFGDQEVIYEIGRMASTIAHTNCFLLSITKKQFFQIFTYKEINMFIEYRQNAPIKLEKNLKSIQKEQKNKDARKRIMSALNILYESAPSKDKVEKIEQKIKAFKQYIENKDFNQPEEN</sequence>
<dbReference type="PROSITE" id="PS50042">
    <property type="entry name" value="CNMP_BINDING_3"/>
    <property type="match status" value="2"/>
</dbReference>
<dbReference type="GeneID" id="7845092"/>
<accession>I7M0M1</accession>
<dbReference type="RefSeq" id="XP_001009622.3">
    <property type="nucleotide sequence ID" value="XM_001009622.3"/>
</dbReference>
<dbReference type="InterPro" id="IPR014710">
    <property type="entry name" value="RmlC-like_jellyroll"/>
</dbReference>
<name>I7M0M1_TETTS</name>
<dbReference type="InterPro" id="IPR018490">
    <property type="entry name" value="cNMP-bd_dom_sf"/>
</dbReference>
<dbReference type="KEGG" id="tet:TTHERM_00374940"/>
<protein>
    <submittedName>
        <fullName evidence="3">Zinc-binding dehydrogenase family oxidoreductase</fullName>
    </submittedName>
</protein>
<dbReference type="SUPFAM" id="SSF51206">
    <property type="entry name" value="cAMP-binding domain-like"/>
    <property type="match status" value="2"/>
</dbReference>
<evidence type="ECO:0000256" key="1">
    <source>
        <dbReference type="SAM" id="MobiDB-lite"/>
    </source>
</evidence>
<proteinExistence type="predicted"/>
<feature type="domain" description="Cyclic nucleotide-binding" evidence="2">
    <location>
        <begin position="637"/>
        <end position="766"/>
    </location>
</feature>
<dbReference type="InterPro" id="IPR000595">
    <property type="entry name" value="cNMP-bd_dom"/>
</dbReference>
<dbReference type="CDD" id="cd00038">
    <property type="entry name" value="CAP_ED"/>
    <property type="match status" value="2"/>
</dbReference>
<reference evidence="4" key="1">
    <citation type="journal article" date="2006" name="PLoS Biol.">
        <title>Macronuclear genome sequence of the ciliate Tetrahymena thermophila, a model eukaryote.</title>
        <authorList>
            <person name="Eisen J.A."/>
            <person name="Coyne R.S."/>
            <person name="Wu M."/>
            <person name="Wu D."/>
            <person name="Thiagarajan M."/>
            <person name="Wortman J.R."/>
            <person name="Badger J.H."/>
            <person name="Ren Q."/>
            <person name="Amedeo P."/>
            <person name="Jones K.M."/>
            <person name="Tallon L.J."/>
            <person name="Delcher A.L."/>
            <person name="Salzberg S.L."/>
            <person name="Silva J.C."/>
            <person name="Haas B.J."/>
            <person name="Majoros W.H."/>
            <person name="Farzad M."/>
            <person name="Carlton J.M."/>
            <person name="Smith R.K. Jr."/>
            <person name="Garg J."/>
            <person name="Pearlman R.E."/>
            <person name="Karrer K.M."/>
            <person name="Sun L."/>
            <person name="Manning G."/>
            <person name="Elde N.C."/>
            <person name="Turkewitz A.P."/>
            <person name="Asai D.J."/>
            <person name="Wilkes D.E."/>
            <person name="Wang Y."/>
            <person name="Cai H."/>
            <person name="Collins K."/>
            <person name="Stewart B.A."/>
            <person name="Lee S.R."/>
            <person name="Wilamowska K."/>
            <person name="Weinberg Z."/>
            <person name="Ruzzo W.L."/>
            <person name="Wloga D."/>
            <person name="Gaertig J."/>
            <person name="Frankel J."/>
            <person name="Tsao C.-C."/>
            <person name="Gorovsky M.A."/>
            <person name="Keeling P.J."/>
            <person name="Waller R.F."/>
            <person name="Patron N.J."/>
            <person name="Cherry J.M."/>
            <person name="Stover N.A."/>
            <person name="Krieger C.J."/>
            <person name="del Toro C."/>
            <person name="Ryder H.F."/>
            <person name="Williamson S.C."/>
            <person name="Barbeau R.A."/>
            <person name="Hamilton E.P."/>
            <person name="Orias E."/>
        </authorList>
    </citation>
    <scope>NUCLEOTIDE SEQUENCE [LARGE SCALE GENOMIC DNA]</scope>
    <source>
        <strain evidence="4">SB210</strain>
    </source>
</reference>
<evidence type="ECO:0000313" key="3">
    <source>
        <dbReference type="EMBL" id="EAR89377.3"/>
    </source>
</evidence>
<dbReference type="PANTHER" id="PTHR23011:SF28">
    <property type="entry name" value="CYCLIC NUCLEOTIDE-BINDING DOMAIN CONTAINING PROTEIN"/>
    <property type="match status" value="1"/>
</dbReference>
<dbReference type="Proteomes" id="UP000009168">
    <property type="component" value="Unassembled WGS sequence"/>
</dbReference>
<evidence type="ECO:0000259" key="2">
    <source>
        <dbReference type="PROSITE" id="PS50042"/>
    </source>
</evidence>
<feature type="domain" description="Cyclic nucleotide-binding" evidence="2">
    <location>
        <begin position="519"/>
        <end position="617"/>
    </location>
</feature>
<dbReference type="EMBL" id="GG662821">
    <property type="protein sequence ID" value="EAR89377.3"/>
    <property type="molecule type" value="Genomic_DNA"/>
</dbReference>
<evidence type="ECO:0000313" key="4">
    <source>
        <dbReference type="Proteomes" id="UP000009168"/>
    </source>
</evidence>
<dbReference type="PANTHER" id="PTHR23011">
    <property type="entry name" value="CYCLIC NUCLEOTIDE-BINDING DOMAIN CONTAINING PROTEIN"/>
    <property type="match status" value="1"/>
</dbReference>
<feature type="region of interest" description="Disordered" evidence="1">
    <location>
        <begin position="166"/>
        <end position="187"/>
    </location>
</feature>
<keyword evidence="4" id="KW-1185">Reference proteome</keyword>
<feature type="compositionally biased region" description="Polar residues" evidence="1">
    <location>
        <begin position="166"/>
        <end position="185"/>
    </location>
</feature>
<dbReference type="InParanoid" id="I7M0M1"/>
<dbReference type="OrthoDB" id="2021138at2759"/>
<gene>
    <name evidence="3" type="ORF">TTHERM_00374940</name>
</gene>
<dbReference type="AlphaFoldDB" id="I7M0M1"/>